<dbReference type="InterPro" id="IPR006575">
    <property type="entry name" value="RWD_dom"/>
</dbReference>
<feature type="coiled-coil region" evidence="1">
    <location>
        <begin position="105"/>
        <end position="147"/>
    </location>
</feature>
<organism evidence="4 5">
    <name type="scientific">Paralvinella palmiformis</name>
    <dbReference type="NCBI Taxonomy" id="53620"/>
    <lineage>
        <taxon>Eukaryota</taxon>
        <taxon>Metazoa</taxon>
        <taxon>Spiralia</taxon>
        <taxon>Lophotrochozoa</taxon>
        <taxon>Annelida</taxon>
        <taxon>Polychaeta</taxon>
        <taxon>Sedentaria</taxon>
        <taxon>Canalipalpata</taxon>
        <taxon>Terebellida</taxon>
        <taxon>Terebelliformia</taxon>
        <taxon>Alvinellidae</taxon>
        <taxon>Paralvinella</taxon>
    </lineage>
</organism>
<dbReference type="Gene3D" id="3.10.110.10">
    <property type="entry name" value="Ubiquitin Conjugating Enzyme"/>
    <property type="match status" value="1"/>
</dbReference>
<evidence type="ECO:0000256" key="1">
    <source>
        <dbReference type="SAM" id="Coils"/>
    </source>
</evidence>
<feature type="region of interest" description="Disordered" evidence="2">
    <location>
        <begin position="198"/>
        <end position="219"/>
    </location>
</feature>
<dbReference type="Proteomes" id="UP001208570">
    <property type="component" value="Unassembled WGS sequence"/>
</dbReference>
<accession>A0AAD9MZW1</accession>
<proteinExistence type="predicted"/>
<keyword evidence="1" id="KW-0175">Coiled coil</keyword>
<dbReference type="SUPFAM" id="SSF54495">
    <property type="entry name" value="UBC-like"/>
    <property type="match status" value="1"/>
</dbReference>
<name>A0AAD9MZW1_9ANNE</name>
<sequence length="219" mass="24904">MTDYKEEQGHEIEALESIYPDELQIVSTTPFPCLRMAVTSQCSDDIENATCILQFTYTERYPDELPLIEILSYENIEEEDSQTLSNKMKEEAEDNLGMAMIFTLVSAAQEKLTQIVEEAAHAVEEEREKREREKEEAETNAFDAELAEMKKVKGKVIIESTKPTGRELFMRDHTLDDSDVKFLEEDGGTAVTVDESLFQELDDLDLEEDPDTEGATLES</sequence>
<dbReference type="InterPro" id="IPR040213">
    <property type="entry name" value="GIR2-like"/>
</dbReference>
<reference evidence="4" key="1">
    <citation type="journal article" date="2023" name="Mol. Biol. Evol.">
        <title>Third-Generation Sequencing Reveals the Adaptive Role of the Epigenome in Three Deep-Sea Polychaetes.</title>
        <authorList>
            <person name="Perez M."/>
            <person name="Aroh O."/>
            <person name="Sun Y."/>
            <person name="Lan Y."/>
            <person name="Juniper S.K."/>
            <person name="Young C.R."/>
            <person name="Angers B."/>
            <person name="Qian P.Y."/>
        </authorList>
    </citation>
    <scope>NUCLEOTIDE SEQUENCE</scope>
    <source>
        <strain evidence="4">P08H-3</strain>
    </source>
</reference>
<evidence type="ECO:0000313" key="5">
    <source>
        <dbReference type="Proteomes" id="UP001208570"/>
    </source>
</evidence>
<gene>
    <name evidence="4" type="ORF">LSH36_434g00053</name>
</gene>
<feature type="domain" description="RWD" evidence="3">
    <location>
        <begin position="10"/>
        <end position="115"/>
    </location>
</feature>
<dbReference type="AlphaFoldDB" id="A0AAD9MZW1"/>
<dbReference type="SMART" id="SM00591">
    <property type="entry name" value="RWD"/>
    <property type="match status" value="1"/>
</dbReference>
<dbReference type="PROSITE" id="PS50908">
    <property type="entry name" value="RWD"/>
    <property type="match status" value="1"/>
</dbReference>
<evidence type="ECO:0000259" key="3">
    <source>
        <dbReference type="PROSITE" id="PS50908"/>
    </source>
</evidence>
<feature type="compositionally biased region" description="Acidic residues" evidence="2">
    <location>
        <begin position="200"/>
        <end position="212"/>
    </location>
</feature>
<dbReference type="FunFam" id="3.10.110.10:FF:000075">
    <property type="entry name" value="RWD domain-containing protein (Gir2)"/>
    <property type="match status" value="1"/>
</dbReference>
<dbReference type="Pfam" id="PF05773">
    <property type="entry name" value="RWD"/>
    <property type="match status" value="1"/>
</dbReference>
<dbReference type="EMBL" id="JAODUP010000434">
    <property type="protein sequence ID" value="KAK2149846.1"/>
    <property type="molecule type" value="Genomic_DNA"/>
</dbReference>
<protein>
    <recommendedName>
        <fullName evidence="3">RWD domain-containing protein</fullName>
    </recommendedName>
</protein>
<evidence type="ECO:0000256" key="2">
    <source>
        <dbReference type="SAM" id="MobiDB-lite"/>
    </source>
</evidence>
<keyword evidence="5" id="KW-1185">Reference proteome</keyword>
<dbReference type="InterPro" id="IPR016135">
    <property type="entry name" value="UBQ-conjugating_enzyme/RWD"/>
</dbReference>
<dbReference type="CDD" id="cd23816">
    <property type="entry name" value="RWD_RWDD1"/>
    <property type="match status" value="1"/>
</dbReference>
<comment type="caution">
    <text evidence="4">The sequence shown here is derived from an EMBL/GenBank/DDBJ whole genome shotgun (WGS) entry which is preliminary data.</text>
</comment>
<dbReference type="PANTHER" id="PTHR12292">
    <property type="entry name" value="RWD DOMAIN-CONTAINING PROTEIN"/>
    <property type="match status" value="1"/>
</dbReference>
<evidence type="ECO:0000313" key="4">
    <source>
        <dbReference type="EMBL" id="KAK2149846.1"/>
    </source>
</evidence>